<protein>
    <submittedName>
        <fullName evidence="1">Uncharacterized protein</fullName>
    </submittedName>
</protein>
<organism evidence="1">
    <name type="scientific">viral metagenome</name>
    <dbReference type="NCBI Taxonomy" id="1070528"/>
    <lineage>
        <taxon>unclassified sequences</taxon>
        <taxon>metagenomes</taxon>
        <taxon>organismal metagenomes</taxon>
    </lineage>
</organism>
<proteinExistence type="predicted"/>
<evidence type="ECO:0000313" key="1">
    <source>
        <dbReference type="EMBL" id="QHT80773.1"/>
    </source>
</evidence>
<reference evidence="1" key="1">
    <citation type="journal article" date="2020" name="Nature">
        <title>Giant virus diversity and host interactions through global metagenomics.</title>
        <authorList>
            <person name="Schulz F."/>
            <person name="Roux S."/>
            <person name="Paez-Espino D."/>
            <person name="Jungbluth S."/>
            <person name="Walsh D.A."/>
            <person name="Denef V.J."/>
            <person name="McMahon K.D."/>
            <person name="Konstantinidis K.T."/>
            <person name="Eloe-Fadrosh E.A."/>
            <person name="Kyrpides N.C."/>
            <person name="Woyke T."/>
        </authorList>
    </citation>
    <scope>NUCLEOTIDE SEQUENCE</scope>
    <source>
        <strain evidence="1">GVMAG-M-3300023184-121</strain>
    </source>
</reference>
<dbReference type="AlphaFoldDB" id="A0A6C0HLE4"/>
<sequence length="126" mass="13267">MSSVSRFTRQVPVSTTYYSSAALTTSNCYVFSPTQSLGNYPPGTIQTFAAASKSLPSLTNTILRDMGKTVYVSGGHYRQVQLLNTTISASFGVQGADYLTFYIAVPMNGLLGGVSSGAFPIAGGQM</sequence>
<name>A0A6C0HLE4_9ZZZZ</name>
<accession>A0A6C0HLE4</accession>
<dbReference type="EMBL" id="MN739974">
    <property type="protein sequence ID" value="QHT80773.1"/>
    <property type="molecule type" value="Genomic_DNA"/>
</dbReference>